<dbReference type="AlphaFoldDB" id="A0A7J5ZPF2"/>
<proteinExistence type="predicted"/>
<comment type="caution">
    <text evidence="1">The sequence shown here is derived from an EMBL/GenBank/DDBJ whole genome shotgun (WGS) entry which is preliminary data.</text>
</comment>
<name>A0A7J5ZPF2_AMEME</name>
<dbReference type="Proteomes" id="UP000593565">
    <property type="component" value="Unassembled WGS sequence"/>
</dbReference>
<reference evidence="1 2" key="1">
    <citation type="submission" date="2020-02" db="EMBL/GenBank/DDBJ databases">
        <title>A chromosome-scale genome assembly of the black bullhead catfish (Ameiurus melas).</title>
        <authorList>
            <person name="Wen M."/>
            <person name="Zham M."/>
            <person name="Cabau C."/>
            <person name="Klopp C."/>
            <person name="Donnadieu C."/>
            <person name="Roques C."/>
            <person name="Bouchez O."/>
            <person name="Lampietro C."/>
            <person name="Jouanno E."/>
            <person name="Herpin A."/>
            <person name="Louis A."/>
            <person name="Berthelot C."/>
            <person name="Parey E."/>
            <person name="Roest-Crollius H."/>
            <person name="Braasch I."/>
            <person name="Postlethwait J."/>
            <person name="Robinson-Rechavi M."/>
            <person name="Echchiki A."/>
            <person name="Begum T."/>
            <person name="Montfort J."/>
            <person name="Schartl M."/>
            <person name="Bobe J."/>
            <person name="Guiguen Y."/>
        </authorList>
    </citation>
    <scope>NUCLEOTIDE SEQUENCE [LARGE SCALE GENOMIC DNA]</scope>
    <source>
        <strain evidence="1">M_S1</strain>
        <tissue evidence="1">Blood</tissue>
    </source>
</reference>
<dbReference type="EMBL" id="JAAGNN010000025">
    <property type="protein sequence ID" value="KAF4072370.1"/>
    <property type="molecule type" value="Genomic_DNA"/>
</dbReference>
<accession>A0A7J5ZPF2</accession>
<evidence type="ECO:0000313" key="2">
    <source>
        <dbReference type="Proteomes" id="UP000593565"/>
    </source>
</evidence>
<keyword evidence="2" id="KW-1185">Reference proteome</keyword>
<sequence length="99" mass="10878">MVFLSCTYSAVCDLGRSLNFAGESCGRKIPEVSFNAEGDLSHRCAHTIGANHGAGKRITVLLLSSLNLLRTYRNTKATRPPVFSRLDKNDCWHQKPASV</sequence>
<gene>
    <name evidence="1" type="ORF">AMELA_G00262300</name>
</gene>
<evidence type="ECO:0000313" key="1">
    <source>
        <dbReference type="EMBL" id="KAF4072370.1"/>
    </source>
</evidence>
<protein>
    <submittedName>
        <fullName evidence="1">Uncharacterized protein</fullName>
    </submittedName>
</protein>
<organism evidence="1 2">
    <name type="scientific">Ameiurus melas</name>
    <name type="common">Black bullhead</name>
    <name type="synonym">Silurus melas</name>
    <dbReference type="NCBI Taxonomy" id="219545"/>
    <lineage>
        <taxon>Eukaryota</taxon>
        <taxon>Metazoa</taxon>
        <taxon>Chordata</taxon>
        <taxon>Craniata</taxon>
        <taxon>Vertebrata</taxon>
        <taxon>Euteleostomi</taxon>
        <taxon>Actinopterygii</taxon>
        <taxon>Neopterygii</taxon>
        <taxon>Teleostei</taxon>
        <taxon>Ostariophysi</taxon>
        <taxon>Siluriformes</taxon>
        <taxon>Ictaluridae</taxon>
        <taxon>Ameiurus</taxon>
    </lineage>
</organism>